<keyword evidence="3" id="KW-1185">Reference proteome</keyword>
<gene>
    <name evidence="2" type="ORF">INP59_27515</name>
</gene>
<feature type="region of interest" description="Disordered" evidence="1">
    <location>
        <begin position="160"/>
        <end position="190"/>
    </location>
</feature>
<dbReference type="EMBL" id="CP063453">
    <property type="protein sequence ID" value="QOW01907.1"/>
    <property type="molecule type" value="Genomic_DNA"/>
</dbReference>
<dbReference type="Proteomes" id="UP000593818">
    <property type="component" value="Plasmid pSID"/>
</dbReference>
<reference evidence="2 3" key="1">
    <citation type="submission" date="2020-10" db="EMBL/GenBank/DDBJ databases">
        <title>Whole genome sequence of oil-degrading bacteria Rhodococcus pyridinivorans strain 5Ap.</title>
        <authorList>
            <person name="Akhremchuk A.E."/>
            <person name="Valentovich L.N."/>
            <person name="Charniauskaya M.I."/>
            <person name="Bukliarevich H.A."/>
            <person name="Titok M.A."/>
        </authorList>
    </citation>
    <scope>NUCLEOTIDE SEQUENCE [LARGE SCALE GENOMIC DNA]</scope>
    <source>
        <strain evidence="2 3">5Ap</strain>
        <plasmid evidence="2 3">pSID</plasmid>
    </source>
</reference>
<dbReference type="RefSeq" id="WP_193904178.1">
    <property type="nucleotide sequence ID" value="NZ_CP050179.1"/>
</dbReference>
<dbReference type="AlphaFoldDB" id="A0A7M2XVP7"/>
<feature type="region of interest" description="Disordered" evidence="1">
    <location>
        <begin position="1"/>
        <end position="20"/>
    </location>
</feature>
<feature type="region of interest" description="Disordered" evidence="1">
    <location>
        <begin position="457"/>
        <end position="509"/>
    </location>
</feature>
<evidence type="ECO:0000313" key="3">
    <source>
        <dbReference type="Proteomes" id="UP000593818"/>
    </source>
</evidence>
<evidence type="ECO:0000256" key="1">
    <source>
        <dbReference type="SAM" id="MobiDB-lite"/>
    </source>
</evidence>
<sequence length="587" mass="63121">MENAAVTLRGAESATSGATSETLSVSVSSVAVTSSRRAPGESSMSPIASRPSANVARFVAYDRNPMRIGNPEDGTAITVRAETFVEEYASIAIKEFVEKSTGDGFDTVYVKFDASSGAQGMQHDFGASAEPGGPLAHRLRQAYETGTPVYVAIETRRRKHVEKKRDEPIDPRTPIHTLRGATGESLSGQPQATKANCVKVIVAAGSVDDPADTAIASDKDLRSDISEWTQLRGNKLGDLPPEGWRCLVADGKRTGGITNATPSGSAPDVDAIAEAIAGKIAGGKSAQTRQSSSAANPVVRGRPGLVAEAKAWEPVNSDGRPNMGSYLAAKLRATHQSAVYLFQDALTAVEEPEQPELTEEESLEHVWQLTELLLWLADQVQKHVVGAVNRNETSHKEAGQWVQQVITTRYPYAVEHITDDRARREWVKVVGKAATEDFARTQRMMAAYLKIDLEPATEPQNPRAGRGQNTAAQPSQNGGDSPAQRQPSGGESAPVQQIQQPRPVTAGEDPDAVTAWKNLADACGMSDYIDDLRFILKATFKVPTGVLREIEASAFTRQVAQWAADPMAFRQQAGQAFNNDPENRKAS</sequence>
<feature type="region of interest" description="Disordered" evidence="1">
    <location>
        <begin position="30"/>
        <end position="49"/>
    </location>
</feature>
<feature type="compositionally biased region" description="Polar residues" evidence="1">
    <location>
        <begin position="467"/>
        <end position="502"/>
    </location>
</feature>
<name>A0A7M2XVP7_9NOCA</name>
<evidence type="ECO:0000313" key="2">
    <source>
        <dbReference type="EMBL" id="QOW01907.1"/>
    </source>
</evidence>
<organism evidence="2 3">
    <name type="scientific">Rhodococcus pyridinivorans</name>
    <dbReference type="NCBI Taxonomy" id="103816"/>
    <lineage>
        <taxon>Bacteria</taxon>
        <taxon>Bacillati</taxon>
        <taxon>Actinomycetota</taxon>
        <taxon>Actinomycetes</taxon>
        <taxon>Mycobacteriales</taxon>
        <taxon>Nocardiaceae</taxon>
        <taxon>Rhodococcus</taxon>
    </lineage>
</organism>
<protein>
    <submittedName>
        <fullName evidence="2">Uncharacterized protein</fullName>
    </submittedName>
</protein>
<proteinExistence type="predicted"/>
<accession>A0A7M2XVP7</accession>
<keyword evidence="2" id="KW-0614">Plasmid</keyword>
<geneLocation type="plasmid" evidence="2 3">
    <name>pSID</name>
</geneLocation>